<gene>
    <name evidence="2" type="ORF">NQ318_012957</name>
</gene>
<sequence>MRCVYLLCIFVFPSISASYIKGFAGITEEINGTIDVTPTLNLERIGNKYYYFGAVFKGNYFQAMQFCNLHHMSLVSIETKEESEFLLQRLKDVCKY</sequence>
<comment type="caution">
    <text evidence="2">The sequence shown here is derived from an EMBL/GenBank/DDBJ whole genome shotgun (WGS) entry which is preliminary data.</text>
</comment>
<evidence type="ECO:0000256" key="1">
    <source>
        <dbReference type="SAM" id="SignalP"/>
    </source>
</evidence>
<accession>A0AAV8XQ56</accession>
<dbReference type="InterPro" id="IPR016187">
    <property type="entry name" value="CTDL_fold"/>
</dbReference>
<evidence type="ECO:0000313" key="3">
    <source>
        <dbReference type="Proteomes" id="UP001162162"/>
    </source>
</evidence>
<dbReference type="AlphaFoldDB" id="A0AAV8XQ56"/>
<dbReference type="Proteomes" id="UP001162162">
    <property type="component" value="Unassembled WGS sequence"/>
</dbReference>
<dbReference type="CDD" id="cd00037">
    <property type="entry name" value="CLECT"/>
    <property type="match status" value="1"/>
</dbReference>
<protein>
    <recommendedName>
        <fullName evidence="4">C-type lectin domain-containing protein</fullName>
    </recommendedName>
</protein>
<dbReference type="EMBL" id="JAPWTK010000422">
    <property type="protein sequence ID" value="KAJ8940558.1"/>
    <property type="molecule type" value="Genomic_DNA"/>
</dbReference>
<dbReference type="SUPFAM" id="SSF56436">
    <property type="entry name" value="C-type lectin-like"/>
    <property type="match status" value="1"/>
</dbReference>
<dbReference type="Gene3D" id="3.10.100.10">
    <property type="entry name" value="Mannose-Binding Protein A, subunit A"/>
    <property type="match status" value="1"/>
</dbReference>
<proteinExistence type="predicted"/>
<evidence type="ECO:0008006" key="4">
    <source>
        <dbReference type="Google" id="ProtNLM"/>
    </source>
</evidence>
<feature type="signal peptide" evidence="1">
    <location>
        <begin position="1"/>
        <end position="17"/>
    </location>
</feature>
<feature type="chain" id="PRO_5043384314" description="C-type lectin domain-containing protein" evidence="1">
    <location>
        <begin position="18"/>
        <end position="96"/>
    </location>
</feature>
<reference evidence="2" key="1">
    <citation type="journal article" date="2023" name="Insect Mol. Biol.">
        <title>Genome sequencing provides insights into the evolution of gene families encoding plant cell wall-degrading enzymes in longhorned beetles.</title>
        <authorList>
            <person name="Shin N.R."/>
            <person name="Okamura Y."/>
            <person name="Kirsch R."/>
            <person name="Pauchet Y."/>
        </authorList>
    </citation>
    <scope>NUCLEOTIDE SEQUENCE</scope>
    <source>
        <strain evidence="2">AMC_N1</strain>
    </source>
</reference>
<evidence type="ECO:0000313" key="2">
    <source>
        <dbReference type="EMBL" id="KAJ8940558.1"/>
    </source>
</evidence>
<organism evidence="2 3">
    <name type="scientific">Aromia moschata</name>
    <dbReference type="NCBI Taxonomy" id="1265417"/>
    <lineage>
        <taxon>Eukaryota</taxon>
        <taxon>Metazoa</taxon>
        <taxon>Ecdysozoa</taxon>
        <taxon>Arthropoda</taxon>
        <taxon>Hexapoda</taxon>
        <taxon>Insecta</taxon>
        <taxon>Pterygota</taxon>
        <taxon>Neoptera</taxon>
        <taxon>Endopterygota</taxon>
        <taxon>Coleoptera</taxon>
        <taxon>Polyphaga</taxon>
        <taxon>Cucujiformia</taxon>
        <taxon>Chrysomeloidea</taxon>
        <taxon>Cerambycidae</taxon>
        <taxon>Cerambycinae</taxon>
        <taxon>Callichromatini</taxon>
        <taxon>Aromia</taxon>
    </lineage>
</organism>
<dbReference type="InterPro" id="IPR016186">
    <property type="entry name" value="C-type_lectin-like/link_sf"/>
</dbReference>
<keyword evidence="1" id="KW-0732">Signal</keyword>
<name>A0AAV8XQ56_9CUCU</name>
<keyword evidence="3" id="KW-1185">Reference proteome</keyword>